<dbReference type="WBParaSite" id="JU765_v2.g8862.t1">
    <property type="protein sequence ID" value="JU765_v2.g8862.t1"/>
    <property type="gene ID" value="JU765_v2.g8862"/>
</dbReference>
<dbReference type="Proteomes" id="UP000887576">
    <property type="component" value="Unplaced"/>
</dbReference>
<protein>
    <submittedName>
        <fullName evidence="2">Uncharacterized protein</fullName>
    </submittedName>
</protein>
<organism evidence="1 2">
    <name type="scientific">Panagrolaimus sp. JU765</name>
    <dbReference type="NCBI Taxonomy" id="591449"/>
    <lineage>
        <taxon>Eukaryota</taxon>
        <taxon>Metazoa</taxon>
        <taxon>Ecdysozoa</taxon>
        <taxon>Nematoda</taxon>
        <taxon>Chromadorea</taxon>
        <taxon>Rhabditida</taxon>
        <taxon>Tylenchina</taxon>
        <taxon>Panagrolaimomorpha</taxon>
        <taxon>Panagrolaimoidea</taxon>
        <taxon>Panagrolaimidae</taxon>
        <taxon>Panagrolaimus</taxon>
    </lineage>
</organism>
<sequence>MEEEKPCLVCGDPKATYHYGSHCCSGCKGFFRRSIRSKRKYTCQNAGNCDVTVVVHGDRGKNIKSKQDFDDPESSVPLKVDDSMVNDDLPSNPCSSVVKMEKNKVMENRYKKWSQLALNLKLDSTSNNCPLSTMRIIPIFDRADAYSVSQYFVAVEKLCDNFVDSHASHMFSLQNEYHCTASISAETAYYNPRSISYRTPIDWKGRYHIDSKKLKQMWCRIFTHYVDWLSHIPELTALSISDQTKLMIDRCGPCVNIMCGYRAIVTNTKGIVLSGGSYYPRDETELKLMDKKVCLKQANWVYDEFILPARHMRLTENEYAILRVLVYLMPADGMSEDGKRVVREAANFYRNVLCTQIRQSYPDLSFQQVMDRMSRIMVFLSVFENAKAMANAGFSIMVLFNCPEINEDLIYEVHVRGNGVA</sequence>
<proteinExistence type="predicted"/>
<reference evidence="2" key="1">
    <citation type="submission" date="2022-11" db="UniProtKB">
        <authorList>
            <consortium name="WormBaseParasite"/>
        </authorList>
    </citation>
    <scope>IDENTIFICATION</scope>
</reference>
<evidence type="ECO:0000313" key="2">
    <source>
        <dbReference type="WBParaSite" id="JU765_v2.g8862.t1"/>
    </source>
</evidence>
<name>A0AC34RP32_9BILA</name>
<accession>A0AC34RP32</accession>
<evidence type="ECO:0000313" key="1">
    <source>
        <dbReference type="Proteomes" id="UP000887576"/>
    </source>
</evidence>